<accession>A0A1T2LB38</accession>
<feature type="domain" description="Peptidase S49" evidence="6">
    <location>
        <begin position="141"/>
        <end position="280"/>
    </location>
</feature>
<keyword evidence="5" id="KW-1133">Transmembrane helix</keyword>
<dbReference type="GO" id="GO:0008236">
    <property type="term" value="F:serine-type peptidase activity"/>
    <property type="evidence" value="ECO:0007669"/>
    <property type="project" value="UniProtKB-KW"/>
</dbReference>
<organism evidence="7 8">
    <name type="scientific">Solemya pervernicosa gill symbiont</name>
    <dbReference type="NCBI Taxonomy" id="642797"/>
    <lineage>
        <taxon>Bacteria</taxon>
        <taxon>Pseudomonadati</taxon>
        <taxon>Pseudomonadota</taxon>
        <taxon>Gammaproteobacteria</taxon>
        <taxon>sulfur-oxidizing symbionts</taxon>
    </lineage>
</organism>
<evidence type="ECO:0000259" key="6">
    <source>
        <dbReference type="Pfam" id="PF01343"/>
    </source>
</evidence>
<protein>
    <submittedName>
        <fullName evidence="7">S49 family peptidase</fullName>
    </submittedName>
</protein>
<dbReference type="Gene3D" id="6.20.330.10">
    <property type="match status" value="1"/>
</dbReference>
<name>A0A1T2LB38_9GAMM</name>
<dbReference type="SUPFAM" id="SSF52096">
    <property type="entry name" value="ClpP/crotonase"/>
    <property type="match status" value="1"/>
</dbReference>
<dbReference type="GO" id="GO:0006508">
    <property type="term" value="P:proteolysis"/>
    <property type="evidence" value="ECO:0007669"/>
    <property type="project" value="UniProtKB-KW"/>
</dbReference>
<comment type="similarity">
    <text evidence="1">Belongs to the peptidase S49 family.</text>
</comment>
<dbReference type="AlphaFoldDB" id="A0A1T2LB38"/>
<evidence type="ECO:0000313" key="8">
    <source>
        <dbReference type="Proteomes" id="UP000191110"/>
    </source>
</evidence>
<evidence type="ECO:0000256" key="5">
    <source>
        <dbReference type="SAM" id="Phobius"/>
    </source>
</evidence>
<keyword evidence="3" id="KW-0378">Hydrolase</keyword>
<feature type="transmembrane region" description="Helical" evidence="5">
    <location>
        <begin position="41"/>
        <end position="59"/>
    </location>
</feature>
<dbReference type="OrthoDB" id="9764363at2"/>
<keyword evidence="8" id="KW-1185">Reference proteome</keyword>
<evidence type="ECO:0000256" key="4">
    <source>
        <dbReference type="ARBA" id="ARBA00022825"/>
    </source>
</evidence>
<keyword evidence="5" id="KW-0472">Membrane</keyword>
<dbReference type="CDD" id="cd07023">
    <property type="entry name" value="S49_Sppa_N_C"/>
    <property type="match status" value="1"/>
</dbReference>
<keyword evidence="5" id="KW-0812">Transmembrane</keyword>
<dbReference type="PANTHER" id="PTHR42987">
    <property type="entry name" value="PEPTIDASE S49"/>
    <property type="match status" value="1"/>
</dbReference>
<dbReference type="InterPro" id="IPR029045">
    <property type="entry name" value="ClpP/crotonase-like_dom_sf"/>
</dbReference>
<evidence type="ECO:0000256" key="3">
    <source>
        <dbReference type="ARBA" id="ARBA00022801"/>
    </source>
</evidence>
<dbReference type="Gene3D" id="3.90.226.10">
    <property type="entry name" value="2-enoyl-CoA Hydratase, Chain A, domain 1"/>
    <property type="match status" value="1"/>
</dbReference>
<dbReference type="Pfam" id="PF01343">
    <property type="entry name" value="Peptidase_S49"/>
    <property type="match status" value="1"/>
</dbReference>
<sequence length="322" mass="35210">MFNKIEKNVADQNSEGWERDLLNRLAFASINEQRRARRWGIFFKLLLVLYLVGLLFLSVPSLQEGATLKDEKHTALVELEGVIAAGSKASADNIVTGLRDAFEDENTAGVILRINSPGGSPVQSGYINDEIVRLREKYPDTPFYAVISDICASGGYYVAVAADEIYADKASIVGSIGVIMNGFGFVNTLDNLGVERRLYTAGEHKGFLDPFSPENEDEVAHIETLLTDIHGQFIDTVKTGRGERLKENDKLFSGLLWTGAQAVEMGLVDKLGSAGYVAREVIGEADIVDFTPKETLLKRFSDRLGSSMANAITNQVGGLKLQ</sequence>
<proteinExistence type="inferred from homology"/>
<dbReference type="EMBL" id="MPRL01000002">
    <property type="protein sequence ID" value="OOZ42222.1"/>
    <property type="molecule type" value="Genomic_DNA"/>
</dbReference>
<evidence type="ECO:0000256" key="2">
    <source>
        <dbReference type="ARBA" id="ARBA00022670"/>
    </source>
</evidence>
<evidence type="ECO:0000256" key="1">
    <source>
        <dbReference type="ARBA" id="ARBA00008683"/>
    </source>
</evidence>
<reference evidence="7 8" key="1">
    <citation type="submission" date="2016-11" db="EMBL/GenBank/DDBJ databases">
        <title>Mixed transmission modes and dynamic genome evolution in an obligate animal-bacterial symbiosis.</title>
        <authorList>
            <person name="Russell S.L."/>
            <person name="Corbett-Detig R.B."/>
            <person name="Cavanaugh C.M."/>
        </authorList>
    </citation>
    <scope>NUCLEOTIDE SEQUENCE [LARGE SCALE GENOMIC DNA]</scope>
    <source>
        <strain evidence="7">Sveles-Q1</strain>
    </source>
</reference>
<dbReference type="InterPro" id="IPR002142">
    <property type="entry name" value="Peptidase_S49"/>
</dbReference>
<dbReference type="InterPro" id="IPR047272">
    <property type="entry name" value="S49_SppA_C"/>
</dbReference>
<keyword evidence="2" id="KW-0645">Protease</keyword>
<dbReference type="Proteomes" id="UP000191110">
    <property type="component" value="Unassembled WGS sequence"/>
</dbReference>
<keyword evidence="4" id="KW-0720">Serine protease</keyword>
<gene>
    <name evidence="7" type="ORF">BOW53_01180</name>
</gene>
<dbReference type="PANTHER" id="PTHR42987:SF8">
    <property type="entry name" value="PROTEINASE"/>
    <property type="match status" value="1"/>
</dbReference>
<dbReference type="RefSeq" id="WP_078482248.1">
    <property type="nucleotide sequence ID" value="NZ_MPRL01000002.1"/>
</dbReference>
<comment type="caution">
    <text evidence="7">The sequence shown here is derived from an EMBL/GenBank/DDBJ whole genome shotgun (WGS) entry which is preliminary data.</text>
</comment>
<evidence type="ECO:0000313" key="7">
    <source>
        <dbReference type="EMBL" id="OOZ42222.1"/>
    </source>
</evidence>